<dbReference type="Pfam" id="PF07670">
    <property type="entry name" value="Gate"/>
    <property type="match status" value="1"/>
</dbReference>
<keyword evidence="6 7" id="KW-0472">Membrane</keyword>
<comment type="similarity">
    <text evidence="2 7">Belongs to the concentrative nucleoside transporter (CNT) (TC 2.A.41) family.</text>
</comment>
<feature type="domain" description="Concentrative nucleoside transporter C-terminal" evidence="9">
    <location>
        <begin position="192"/>
        <end position="390"/>
    </location>
</feature>
<comment type="subcellular location">
    <subcellularLocation>
        <location evidence="1">Cell membrane</location>
        <topology evidence="1">Multi-pass membrane protein</topology>
    </subcellularLocation>
</comment>
<evidence type="ECO:0000256" key="4">
    <source>
        <dbReference type="ARBA" id="ARBA00022692"/>
    </source>
</evidence>
<dbReference type="PANTHER" id="PTHR10590:SF13">
    <property type="entry name" value="NUCLEOSIDE PERMEASE NUPC"/>
    <property type="match status" value="1"/>
</dbReference>
<dbReference type="InterPro" id="IPR011642">
    <property type="entry name" value="Gate_dom"/>
</dbReference>
<dbReference type="GO" id="GO:0005337">
    <property type="term" value="F:nucleoside transmembrane transporter activity"/>
    <property type="evidence" value="ECO:0007669"/>
    <property type="project" value="InterPro"/>
</dbReference>
<evidence type="ECO:0000256" key="7">
    <source>
        <dbReference type="RuleBase" id="RU362018"/>
    </source>
</evidence>
<keyword evidence="7" id="KW-0813">Transport</keyword>
<feature type="transmembrane region" description="Helical" evidence="7">
    <location>
        <begin position="29"/>
        <end position="47"/>
    </location>
</feature>
<feature type="transmembrane region" description="Helical" evidence="7">
    <location>
        <begin position="89"/>
        <end position="112"/>
    </location>
</feature>
<organism evidence="11 12">
    <name type="scientific">Bacillus xiamenensis</name>
    <dbReference type="NCBI Taxonomy" id="1178537"/>
    <lineage>
        <taxon>Bacteria</taxon>
        <taxon>Bacillati</taxon>
        <taxon>Bacillota</taxon>
        <taxon>Bacilli</taxon>
        <taxon>Bacillales</taxon>
        <taxon>Bacillaceae</taxon>
        <taxon>Bacillus</taxon>
    </lineage>
</organism>
<dbReference type="GO" id="GO:0015293">
    <property type="term" value="F:symporter activity"/>
    <property type="evidence" value="ECO:0007669"/>
    <property type="project" value="TreeGrafter"/>
</dbReference>
<keyword evidence="3" id="KW-1003">Cell membrane</keyword>
<evidence type="ECO:0000256" key="2">
    <source>
        <dbReference type="ARBA" id="ARBA00009033"/>
    </source>
</evidence>
<dbReference type="AlphaFoldDB" id="A0AAC9II74"/>
<dbReference type="NCBIfam" id="TIGR00804">
    <property type="entry name" value="nupC"/>
    <property type="match status" value="1"/>
</dbReference>
<feature type="domain" description="Concentrative nucleoside transporter N-terminal" evidence="8">
    <location>
        <begin position="8"/>
        <end position="81"/>
    </location>
</feature>
<evidence type="ECO:0000256" key="3">
    <source>
        <dbReference type="ARBA" id="ARBA00022475"/>
    </source>
</evidence>
<dbReference type="Pfam" id="PF07662">
    <property type="entry name" value="Nucleos_tra2_C"/>
    <property type="match status" value="1"/>
</dbReference>
<feature type="domain" description="Nucleoside transporter/FeoB GTPase Gate" evidence="10">
    <location>
        <begin position="90"/>
        <end position="189"/>
    </location>
</feature>
<keyword evidence="5 7" id="KW-1133">Transmembrane helix</keyword>
<feature type="transmembrane region" description="Helical" evidence="7">
    <location>
        <begin position="334"/>
        <end position="359"/>
    </location>
</feature>
<dbReference type="KEGG" id="bxi:BK049_09015"/>
<feature type="transmembrane region" description="Helical" evidence="7">
    <location>
        <begin position="247"/>
        <end position="268"/>
    </location>
</feature>
<dbReference type="Pfam" id="PF01773">
    <property type="entry name" value="Nucleos_tra2_N"/>
    <property type="match status" value="1"/>
</dbReference>
<evidence type="ECO:0000259" key="9">
    <source>
        <dbReference type="Pfam" id="PF07662"/>
    </source>
</evidence>
<evidence type="ECO:0000256" key="5">
    <source>
        <dbReference type="ARBA" id="ARBA00022989"/>
    </source>
</evidence>
<dbReference type="InterPro" id="IPR002668">
    <property type="entry name" value="CNT_N_dom"/>
</dbReference>
<feature type="transmembrane region" description="Helical" evidence="7">
    <location>
        <begin position="192"/>
        <end position="211"/>
    </location>
</feature>
<dbReference type="InterPro" id="IPR008276">
    <property type="entry name" value="C_nuclsd_transpt"/>
</dbReference>
<name>A0AAC9II74_9BACI</name>
<evidence type="ECO:0000313" key="12">
    <source>
        <dbReference type="Proteomes" id="UP000177709"/>
    </source>
</evidence>
<dbReference type="PANTHER" id="PTHR10590">
    <property type="entry name" value="SODIUM/NUCLEOSIDE COTRANSPORTER"/>
    <property type="match status" value="1"/>
</dbReference>
<dbReference type="EMBL" id="CP017786">
    <property type="protein sequence ID" value="AOZ88799.1"/>
    <property type="molecule type" value="Genomic_DNA"/>
</dbReference>
<evidence type="ECO:0000256" key="6">
    <source>
        <dbReference type="ARBA" id="ARBA00023136"/>
    </source>
</evidence>
<comment type="caution">
    <text evidence="7">Lacks conserved residue(s) required for the propagation of feature annotation.</text>
</comment>
<accession>A0AAC9II74</accession>
<evidence type="ECO:0000256" key="1">
    <source>
        <dbReference type="ARBA" id="ARBA00004651"/>
    </source>
</evidence>
<keyword evidence="4 7" id="KW-0812">Transmembrane</keyword>
<dbReference type="GO" id="GO:0005886">
    <property type="term" value="C:plasma membrane"/>
    <property type="evidence" value="ECO:0007669"/>
    <property type="project" value="UniProtKB-SubCell"/>
</dbReference>
<reference evidence="11 12" key="1">
    <citation type="submission" date="2016-10" db="EMBL/GenBank/DDBJ databases">
        <title>Whole genome sequence of hyper active fibrinolysis bacterium Bacillus pumilus strain VV3 isolated from fermented rice.</title>
        <authorList>
            <person name="Mariadas V.A."/>
            <person name="Vijayaraghavan P."/>
            <person name="Dhandapani V."/>
        </authorList>
    </citation>
    <scope>NUCLEOTIDE SEQUENCE [LARGE SCALE GENOMIC DNA]</scope>
    <source>
        <strain evidence="11 12">VV3</strain>
    </source>
</reference>
<dbReference type="RefSeq" id="WP_071168339.1">
    <property type="nucleotide sequence ID" value="NZ_CP017786.1"/>
</dbReference>
<feature type="transmembrane region" description="Helical" evidence="7">
    <location>
        <begin position="371"/>
        <end position="392"/>
    </location>
</feature>
<protein>
    <recommendedName>
        <fullName evidence="7">Nucleoside permease</fullName>
    </recommendedName>
</protein>
<evidence type="ECO:0000313" key="11">
    <source>
        <dbReference type="EMBL" id="AOZ88799.1"/>
    </source>
</evidence>
<evidence type="ECO:0000259" key="8">
    <source>
        <dbReference type="Pfam" id="PF01773"/>
    </source>
</evidence>
<dbReference type="Proteomes" id="UP000177709">
    <property type="component" value="Chromosome"/>
</dbReference>
<sequence length="393" mass="42439">MKYVIGIFGLLVILAIAWLASNGKKRVKFRPVIVMILLQFILGYILLNTGVGNFLVGGFAKGFQMLLGYAGEGINFVFGGLMNDNASTFFINVLLPIVFISALIGILQHWRILPLIVRGIGYLLSKVNGMGKLESYNAVASAILGQSEVFISIKKQLGLLPQQRLYTLCASAMSTVSMSIVGAYMQMIKPEYVVTALVLNLFGGFIIASIINPYEVSKDEDMLEVVEEERQSFFEMLGEYIMDGFKVAIVVAAMLIGFVALIAMINGIFTATIGISFQDILGYVFAPFAFLVGVPWSEAVQAGSIMATKMVSNEFVAMLALSGDGLHFTARTEAIISVFLVSFANFSSIGIIAGAVKGLNEKQGNVVARFGLKLLFGATLVSFLTAVVVGLIY</sequence>
<dbReference type="InterPro" id="IPR011657">
    <property type="entry name" value="CNT_C_dom"/>
</dbReference>
<feature type="transmembrane region" description="Helical" evidence="7">
    <location>
        <begin position="280"/>
        <end position="297"/>
    </location>
</feature>
<dbReference type="InterPro" id="IPR018270">
    <property type="entry name" value="C_nuclsd_transpt_met_bac"/>
</dbReference>
<gene>
    <name evidence="11" type="ORF">BK049_09015</name>
</gene>
<proteinExistence type="inferred from homology"/>
<evidence type="ECO:0000259" key="10">
    <source>
        <dbReference type="Pfam" id="PF07670"/>
    </source>
</evidence>